<dbReference type="EMBL" id="UGOG01000001">
    <property type="protein sequence ID" value="STX63286.1"/>
    <property type="molecule type" value="Genomic_DNA"/>
</dbReference>
<comment type="catalytic activity">
    <reaction evidence="1 14">
        <text>Hydrolyzes free adenine bases from 7,8-dihydro-8-oxoguanine:adenine mismatched double-stranded DNA, leaving an apurinic site.</text>
        <dbReference type="EC" id="3.2.2.31"/>
    </reaction>
</comment>
<evidence type="ECO:0000259" key="15">
    <source>
        <dbReference type="SMART" id="SM00478"/>
    </source>
</evidence>
<evidence type="ECO:0000313" key="17">
    <source>
        <dbReference type="EMBL" id="STX63286.1"/>
    </source>
</evidence>
<evidence type="ECO:0000256" key="8">
    <source>
        <dbReference type="ARBA" id="ARBA00022763"/>
    </source>
</evidence>
<dbReference type="InterPro" id="IPR005760">
    <property type="entry name" value="A/G_AdeGlyc_MutY"/>
</dbReference>
<reference evidence="17 19" key="2">
    <citation type="submission" date="2018-06" db="EMBL/GenBank/DDBJ databases">
        <authorList>
            <consortium name="Pathogen Informatics"/>
            <person name="Doyle S."/>
        </authorList>
    </citation>
    <scope>NUCLEOTIDE SEQUENCE [LARGE SCALE GENOMIC DNA]</scope>
    <source>
        <strain evidence="17 19">NCTC12239</strain>
    </source>
</reference>
<evidence type="ECO:0000256" key="10">
    <source>
        <dbReference type="ARBA" id="ARBA00023004"/>
    </source>
</evidence>
<sequence>MSNRFIQEQFSRPLLAWYDLNGRKDLPWQSPRHPYRVWVSEIMLQQTQVQTVIPYFNRFMQRFPTVDDLALAPEDEVLSLWSGLGYYSRARNLHSAAKIISEDFQGIIPGDLQILITLPGIGPSTAAAIVSQAFNEPAAILDGNVKRVLARYFLIKGWPEQAQVKKTLWEHANLCMPTERCADYTQAIMDLGATCCTSRNPDCFRCPLNATCLAYKHEEQSQYPGRKVKKPAPLQYQQFLVLHDKNKCIYLEKRPPTGLWGGLWCFPSLSVEESPLEYIQHHYALKGSTPKPLMSFKHRFSHFHLEINALSIQTRSSNQQIAERTGSWFPRKQLASLGLAKPTSLILDKLFDLDEFQ</sequence>
<dbReference type="PANTHER" id="PTHR42944">
    <property type="entry name" value="ADENINE DNA GLYCOSYLASE"/>
    <property type="match status" value="1"/>
</dbReference>
<evidence type="ECO:0000256" key="4">
    <source>
        <dbReference type="ARBA" id="ARBA00012045"/>
    </source>
</evidence>
<feature type="domain" description="HhH-GPD" evidence="15">
    <location>
        <begin position="43"/>
        <end position="194"/>
    </location>
</feature>
<name>A0A378JXZ4_9GAMM</name>
<evidence type="ECO:0000313" key="18">
    <source>
        <dbReference type="Proteomes" id="UP000054985"/>
    </source>
</evidence>
<dbReference type="GO" id="GO:0032357">
    <property type="term" value="F:oxidized purine DNA binding"/>
    <property type="evidence" value="ECO:0007669"/>
    <property type="project" value="TreeGrafter"/>
</dbReference>
<dbReference type="GO" id="GO:0000701">
    <property type="term" value="F:purine-specific mismatch base pair DNA N-glycosylase activity"/>
    <property type="evidence" value="ECO:0007669"/>
    <property type="project" value="UniProtKB-EC"/>
</dbReference>
<keyword evidence="18" id="KW-1185">Reference proteome</keyword>
<dbReference type="Gene3D" id="1.10.340.30">
    <property type="entry name" value="Hypothetical protein, domain 2"/>
    <property type="match status" value="1"/>
</dbReference>
<proteinExistence type="inferred from homology"/>
<keyword evidence="13 14" id="KW-0326">Glycosidase</keyword>
<keyword evidence="6" id="KW-0004">4Fe-4S</keyword>
<accession>A0A378JXZ4</accession>
<dbReference type="NCBIfam" id="TIGR01084">
    <property type="entry name" value="mutY"/>
    <property type="match status" value="1"/>
</dbReference>
<keyword evidence="8 14" id="KW-0227">DNA damage</keyword>
<dbReference type="Gene3D" id="1.10.1670.10">
    <property type="entry name" value="Helix-hairpin-Helix base-excision DNA repair enzymes (C-terminal)"/>
    <property type="match status" value="1"/>
</dbReference>
<dbReference type="InterPro" id="IPR015797">
    <property type="entry name" value="NUDIX_hydrolase-like_dom_sf"/>
</dbReference>
<dbReference type="SUPFAM" id="SSF55811">
    <property type="entry name" value="Nudix"/>
    <property type="match status" value="1"/>
</dbReference>
<dbReference type="GO" id="GO:0006298">
    <property type="term" value="P:mismatch repair"/>
    <property type="evidence" value="ECO:0007669"/>
    <property type="project" value="TreeGrafter"/>
</dbReference>
<keyword evidence="7" id="KW-0479">Metal-binding</keyword>
<evidence type="ECO:0000256" key="6">
    <source>
        <dbReference type="ARBA" id="ARBA00022485"/>
    </source>
</evidence>
<dbReference type="InterPro" id="IPR044298">
    <property type="entry name" value="MIG/MutY"/>
</dbReference>
<dbReference type="GO" id="GO:0051539">
    <property type="term" value="F:4 iron, 4 sulfur cluster binding"/>
    <property type="evidence" value="ECO:0007669"/>
    <property type="project" value="UniProtKB-UniRule"/>
</dbReference>
<dbReference type="GO" id="GO:0034039">
    <property type="term" value="F:8-oxo-7,8-dihydroguanine DNA N-glycosylase activity"/>
    <property type="evidence" value="ECO:0007669"/>
    <property type="project" value="TreeGrafter"/>
</dbReference>
<evidence type="ECO:0000256" key="14">
    <source>
        <dbReference type="RuleBase" id="RU365096"/>
    </source>
</evidence>
<dbReference type="CDD" id="cd03431">
    <property type="entry name" value="NUDIX_DNA_Glycosylase_C-MutY"/>
    <property type="match status" value="1"/>
</dbReference>
<organism evidence="17 19">
    <name type="scientific">Legionella moravica</name>
    <dbReference type="NCBI Taxonomy" id="39962"/>
    <lineage>
        <taxon>Bacteria</taxon>
        <taxon>Pseudomonadati</taxon>
        <taxon>Pseudomonadota</taxon>
        <taxon>Gammaproteobacteria</taxon>
        <taxon>Legionellales</taxon>
        <taxon>Legionellaceae</taxon>
        <taxon>Legionella</taxon>
    </lineage>
</organism>
<dbReference type="InterPro" id="IPR003265">
    <property type="entry name" value="HhH-GPD_domain"/>
</dbReference>
<keyword evidence="11" id="KW-0411">Iron-sulfur</keyword>
<dbReference type="CDD" id="cd00056">
    <property type="entry name" value="ENDO3c"/>
    <property type="match status" value="1"/>
</dbReference>
<dbReference type="GO" id="GO:0046872">
    <property type="term" value="F:metal ion binding"/>
    <property type="evidence" value="ECO:0007669"/>
    <property type="project" value="UniProtKB-UniRule"/>
</dbReference>
<dbReference type="InterPro" id="IPR023170">
    <property type="entry name" value="HhH_base_excis_C"/>
</dbReference>
<dbReference type="Proteomes" id="UP000254040">
    <property type="component" value="Unassembled WGS sequence"/>
</dbReference>
<dbReference type="GO" id="GO:0006284">
    <property type="term" value="P:base-excision repair"/>
    <property type="evidence" value="ECO:0007669"/>
    <property type="project" value="UniProtKB-UniRule"/>
</dbReference>
<dbReference type="RefSeq" id="WP_028385203.1">
    <property type="nucleotide sequence ID" value="NZ_CAAAJG010000062.1"/>
</dbReference>
<dbReference type="InterPro" id="IPR029119">
    <property type="entry name" value="MutY_C"/>
</dbReference>
<dbReference type="EMBL" id="LNYN01000042">
    <property type="protein sequence ID" value="KTD30887.1"/>
    <property type="molecule type" value="Genomic_DNA"/>
</dbReference>
<evidence type="ECO:0000313" key="19">
    <source>
        <dbReference type="Proteomes" id="UP000254040"/>
    </source>
</evidence>
<reference evidence="16 18" key="1">
    <citation type="submission" date="2015-11" db="EMBL/GenBank/DDBJ databases">
        <title>Genomic analysis of 38 Legionella species identifies large and diverse effector repertoires.</title>
        <authorList>
            <person name="Burstein D."/>
            <person name="Amaro F."/>
            <person name="Zusman T."/>
            <person name="Lifshitz Z."/>
            <person name="Cohen O."/>
            <person name="Gilbert J.A."/>
            <person name="Pupko T."/>
            <person name="Shuman H.A."/>
            <person name="Segal G."/>
        </authorList>
    </citation>
    <scope>NUCLEOTIDE SEQUENCE [LARGE SCALE GENOMIC DNA]</scope>
    <source>
        <strain evidence="16 18">ATCC 43877</strain>
    </source>
</reference>
<keyword evidence="9 17" id="KW-0378">Hydrolase</keyword>
<dbReference type="PANTHER" id="PTHR42944:SF1">
    <property type="entry name" value="ADENINE DNA GLYCOSYLASE"/>
    <property type="match status" value="1"/>
</dbReference>
<evidence type="ECO:0000256" key="2">
    <source>
        <dbReference type="ARBA" id="ARBA00002933"/>
    </source>
</evidence>
<dbReference type="Pfam" id="PF00730">
    <property type="entry name" value="HhH-GPD"/>
    <property type="match status" value="1"/>
</dbReference>
<dbReference type="InterPro" id="IPR000445">
    <property type="entry name" value="HhH_motif"/>
</dbReference>
<evidence type="ECO:0000313" key="16">
    <source>
        <dbReference type="EMBL" id="KTD30887.1"/>
    </source>
</evidence>
<evidence type="ECO:0000256" key="3">
    <source>
        <dbReference type="ARBA" id="ARBA00008343"/>
    </source>
</evidence>
<dbReference type="Proteomes" id="UP000054985">
    <property type="component" value="Unassembled WGS sequence"/>
</dbReference>
<dbReference type="OrthoDB" id="9802365at2"/>
<evidence type="ECO:0000256" key="9">
    <source>
        <dbReference type="ARBA" id="ARBA00022801"/>
    </source>
</evidence>
<dbReference type="AlphaFoldDB" id="A0A378JXZ4"/>
<dbReference type="Pfam" id="PF00633">
    <property type="entry name" value="HHH"/>
    <property type="match status" value="1"/>
</dbReference>
<evidence type="ECO:0000256" key="12">
    <source>
        <dbReference type="ARBA" id="ARBA00023204"/>
    </source>
</evidence>
<dbReference type="SUPFAM" id="SSF48150">
    <property type="entry name" value="DNA-glycosylase"/>
    <property type="match status" value="1"/>
</dbReference>
<dbReference type="GO" id="GO:0035485">
    <property type="term" value="F:adenine/guanine mispair binding"/>
    <property type="evidence" value="ECO:0007669"/>
    <property type="project" value="TreeGrafter"/>
</dbReference>
<comment type="similarity">
    <text evidence="3 14">Belongs to the Nth/MutY family.</text>
</comment>
<dbReference type="EC" id="3.2.2.31" evidence="4 14"/>
<comment type="cofactor">
    <cofactor evidence="14">
        <name>[4Fe-4S] cluster</name>
        <dbReference type="ChEBI" id="CHEBI:49883"/>
    </cofactor>
    <text evidence="14">Binds 1 [4Fe-4S] cluster.</text>
</comment>
<evidence type="ECO:0000256" key="5">
    <source>
        <dbReference type="ARBA" id="ARBA00022023"/>
    </source>
</evidence>
<gene>
    <name evidence="17" type="primary">mutY</name>
    <name evidence="16" type="ORF">Lmor_2994</name>
    <name evidence="17" type="ORF">NCTC12239_02229</name>
</gene>
<dbReference type="FunFam" id="1.10.340.30:FF:000002">
    <property type="entry name" value="Adenine DNA glycosylase"/>
    <property type="match status" value="1"/>
</dbReference>
<protein>
    <recommendedName>
        <fullName evidence="5 14">Adenine DNA glycosylase</fullName>
        <ecNumber evidence="4 14">3.2.2.31</ecNumber>
    </recommendedName>
</protein>
<dbReference type="Pfam" id="PF14815">
    <property type="entry name" value="NUDIX_4"/>
    <property type="match status" value="1"/>
</dbReference>
<dbReference type="Gene3D" id="3.90.79.10">
    <property type="entry name" value="Nucleoside Triphosphate Pyrophosphohydrolase"/>
    <property type="match status" value="1"/>
</dbReference>
<dbReference type="STRING" id="39962.Lmor_2994"/>
<evidence type="ECO:0000256" key="13">
    <source>
        <dbReference type="ARBA" id="ARBA00023295"/>
    </source>
</evidence>
<evidence type="ECO:0000256" key="1">
    <source>
        <dbReference type="ARBA" id="ARBA00000843"/>
    </source>
</evidence>
<comment type="function">
    <text evidence="2">Adenine glycosylase active on G-A mispairs. MutY also corrects error-prone DNA synthesis past GO lesions which are due to the oxidatively damaged form of guanine: 7,8-dihydro-8-oxoguanine (8-oxo-dGTP).</text>
</comment>
<dbReference type="SMART" id="SM00478">
    <property type="entry name" value="ENDO3c"/>
    <property type="match status" value="1"/>
</dbReference>
<evidence type="ECO:0000256" key="11">
    <source>
        <dbReference type="ARBA" id="ARBA00023014"/>
    </source>
</evidence>
<evidence type="ECO:0000256" key="7">
    <source>
        <dbReference type="ARBA" id="ARBA00022723"/>
    </source>
</evidence>
<dbReference type="PROSITE" id="PS01155">
    <property type="entry name" value="ENDONUCLEASE_III_2"/>
    <property type="match status" value="1"/>
</dbReference>
<dbReference type="InterPro" id="IPR004036">
    <property type="entry name" value="Endonuclease-III-like_CS2"/>
</dbReference>
<keyword evidence="12" id="KW-0234">DNA repair</keyword>
<dbReference type="InterPro" id="IPR011257">
    <property type="entry name" value="DNA_glycosylase"/>
</dbReference>
<keyword evidence="10 14" id="KW-0408">Iron</keyword>